<evidence type="ECO:0008006" key="4">
    <source>
        <dbReference type="Google" id="ProtNLM"/>
    </source>
</evidence>
<feature type="transmembrane region" description="Helical" evidence="1">
    <location>
        <begin position="110"/>
        <end position="134"/>
    </location>
</feature>
<accession>A0A1G8XSX6</accession>
<feature type="transmembrane region" description="Helical" evidence="1">
    <location>
        <begin position="86"/>
        <end position="104"/>
    </location>
</feature>
<reference evidence="2 3" key="1">
    <citation type="submission" date="2016-10" db="EMBL/GenBank/DDBJ databases">
        <authorList>
            <person name="de Groot N.N."/>
        </authorList>
    </citation>
    <scope>NUCLEOTIDE SEQUENCE [LARGE SCALE GENOMIC DNA]</scope>
    <source>
        <strain evidence="2 3">CGMCC 1.10076</strain>
    </source>
</reference>
<feature type="transmembrane region" description="Helical" evidence="1">
    <location>
        <begin position="170"/>
        <end position="193"/>
    </location>
</feature>
<dbReference type="AlphaFoldDB" id="A0A1G8XSX6"/>
<dbReference type="RefSeq" id="WP_091394863.1">
    <property type="nucleotide sequence ID" value="NZ_BKAI01000011.1"/>
</dbReference>
<proteinExistence type="predicted"/>
<dbReference type="STRING" id="1128970.SAMN04487935_2052"/>
<keyword evidence="3" id="KW-1185">Reference proteome</keyword>
<evidence type="ECO:0000256" key="1">
    <source>
        <dbReference type="SAM" id="Phobius"/>
    </source>
</evidence>
<dbReference type="EMBL" id="FNEZ01000003">
    <property type="protein sequence ID" value="SDJ93651.1"/>
    <property type="molecule type" value="Genomic_DNA"/>
</dbReference>
<gene>
    <name evidence="2" type="ORF">SAMN04487935_2052</name>
</gene>
<keyword evidence="1" id="KW-1133">Transmembrane helix</keyword>
<keyword evidence="1" id="KW-0812">Transmembrane</keyword>
<evidence type="ECO:0000313" key="3">
    <source>
        <dbReference type="Proteomes" id="UP000199580"/>
    </source>
</evidence>
<protein>
    <recommendedName>
        <fullName evidence="4">Gliding motility-associated protein GldM N-terminal domain-containing protein</fullName>
    </recommendedName>
</protein>
<organism evidence="2 3">
    <name type="scientific">Flavobacterium noncentrifugens</name>
    <dbReference type="NCBI Taxonomy" id="1128970"/>
    <lineage>
        <taxon>Bacteria</taxon>
        <taxon>Pseudomonadati</taxon>
        <taxon>Bacteroidota</taxon>
        <taxon>Flavobacteriia</taxon>
        <taxon>Flavobacteriales</taxon>
        <taxon>Flavobacteriaceae</taxon>
        <taxon>Flavobacterium</taxon>
    </lineage>
</organism>
<evidence type="ECO:0000313" key="2">
    <source>
        <dbReference type="EMBL" id="SDJ93651.1"/>
    </source>
</evidence>
<dbReference type="OrthoDB" id="1134798at2"/>
<dbReference type="Proteomes" id="UP000199580">
    <property type="component" value="Unassembled WGS sequence"/>
</dbReference>
<keyword evidence="1" id="KW-0472">Membrane</keyword>
<feature type="transmembrane region" description="Helical" evidence="1">
    <location>
        <begin position="146"/>
        <end position="164"/>
    </location>
</feature>
<sequence length="376" mass="42031">MYCLNDKQIDFILGDISARGIGMVSLQQNLLDHICCIIEQDLDEDGDFEHFYQQTVSRFYKSELREIEVEAINLLTHKNYYAMKKVMLGSGAVSSFLLTVGLILKFGHWPGAAVCLVLGIFILSFVFLPLVFTLKIKEQKSNREKAVVAIGALAASLICLWILFKIMHWPFANVMSLIAIGIMIFVFLPVYLFTGIRNPETKTNTIVSSILIIAGCGLVLTLVRSPAGTREQYAMNSGNFFRNEMILKSERNQGSPLQNATEKNIFSLCESIKRFLVFKETGSNEISADFESKGQLLGDSSAAMHFSSSTEMEKEIAELCDNIEVYNKGIKSGQQPISLARTILKAPEKKVTDALNDFVQIQMIVLQNQQKPIASR</sequence>
<feature type="transmembrane region" description="Helical" evidence="1">
    <location>
        <begin position="205"/>
        <end position="223"/>
    </location>
</feature>
<name>A0A1G8XSX6_9FLAO</name>